<evidence type="ECO:0000256" key="7">
    <source>
        <dbReference type="ARBA" id="ARBA00023204"/>
    </source>
</evidence>
<dbReference type="RefSeq" id="WP_425309593.1">
    <property type="nucleotide sequence ID" value="NZ_CP154795.1"/>
</dbReference>
<dbReference type="SUPFAM" id="SSF50249">
    <property type="entry name" value="Nucleic acid-binding proteins"/>
    <property type="match status" value="1"/>
</dbReference>
<keyword evidence="4 10" id="KW-0347">Helicase</keyword>
<keyword evidence="1" id="KW-0547">Nucleotide-binding</keyword>
<keyword evidence="2" id="KW-0227">DNA damage</keyword>
<dbReference type="SMART" id="SM00487">
    <property type="entry name" value="DEXDc"/>
    <property type="match status" value="1"/>
</dbReference>
<keyword evidence="7" id="KW-0234">DNA repair</keyword>
<evidence type="ECO:0000256" key="1">
    <source>
        <dbReference type="ARBA" id="ARBA00022741"/>
    </source>
</evidence>
<keyword evidence="5" id="KW-0067">ATP-binding</keyword>
<dbReference type="CDD" id="cd04488">
    <property type="entry name" value="RecG_wedge_OBF"/>
    <property type="match status" value="1"/>
</dbReference>
<dbReference type="InterPro" id="IPR027417">
    <property type="entry name" value="P-loop_NTPase"/>
</dbReference>
<keyword evidence="11" id="KW-1185">Reference proteome</keyword>
<evidence type="ECO:0000259" key="9">
    <source>
        <dbReference type="PROSITE" id="PS51194"/>
    </source>
</evidence>
<protein>
    <submittedName>
        <fullName evidence="10">ATP-dependent DNA helicase RecG</fullName>
        <ecNumber evidence="10">3.6.4.12</ecNumber>
    </submittedName>
</protein>
<dbReference type="SUPFAM" id="SSF52540">
    <property type="entry name" value="P-loop containing nucleoside triphosphate hydrolases"/>
    <property type="match status" value="2"/>
</dbReference>
<dbReference type="Pfam" id="PF00270">
    <property type="entry name" value="DEAD"/>
    <property type="match status" value="1"/>
</dbReference>
<dbReference type="Pfam" id="PF00271">
    <property type="entry name" value="Helicase_C"/>
    <property type="match status" value="1"/>
</dbReference>
<dbReference type="GO" id="GO:0003678">
    <property type="term" value="F:DNA helicase activity"/>
    <property type="evidence" value="ECO:0007669"/>
    <property type="project" value="UniProtKB-EC"/>
</dbReference>
<dbReference type="Gene3D" id="3.40.50.300">
    <property type="entry name" value="P-loop containing nucleotide triphosphate hydrolases"/>
    <property type="match status" value="2"/>
</dbReference>
<evidence type="ECO:0000256" key="3">
    <source>
        <dbReference type="ARBA" id="ARBA00022801"/>
    </source>
</evidence>
<sequence>MWQTEAYRVFAERLDSVVGGRTAKLFEPLRVQTLGDAIRLVPRRYLRGAEDSHLADLRIGEDAAFIAHVLRVQNHHSRLAVTVGDGTATLDMTFFIPPKTIRWLPGLLMERLHVGAKALFVGKVGQFRNRPQLTHPDFFTLDENNNFVAGAEKNRDLAVVASEAGLIGIYPATSKLRTWAVASTMRLVLDHIGKVPDPLPDDVVGAVDVVALARADLGLDEEPAAGSQLPELATALAWVHKPRSVLEAWLGRQRLVFDEAFGVLATMAYRKQAALAQPAVPRTPAATGILAAFDERLPFELTRGQREVSEQIFADLARGHPMQRLLQGEVGSGKTLVALRAMLAVVDSGGQAVLLAPTEVLAQQHYRTIVGQLGELAHAGGLFDAGVGTGVTLFTGSMTLPDKRQALLRIASGEAGIIVGTHALLNERVRFADLGLVVVDEQHRFGVEQRAALNDKAEARPHVLVMTATPIPRTVAMTVFGDLEVATLRELPAGRSEVTTTLVAEQTNPGWVGRAWQRVVEEVGAGRQAFIVCPQINKSDKSGEAARIVDEESAKIEPRNVTDLFEELTRGPLAGLRVAHLHGQLPPEEKEDVMRRFSAGDIDVLVSTTVIEVGVDVPNASVMVISDADRFGISQLHQLRGRIGRGEHSGLCLLLTKTSAGTPAAERLAAVAATRDGFELAEADLAQRREGDVMGAAQAGIRSSLKLLRVLDHIELIRQTRAIAEDWVVRDPDLAHPGVADAVRQLEEAAAAEWLERS</sequence>
<dbReference type="InterPro" id="IPR045562">
    <property type="entry name" value="RecG_dom3_C"/>
</dbReference>
<dbReference type="PROSITE" id="PS51192">
    <property type="entry name" value="HELICASE_ATP_BIND_1"/>
    <property type="match status" value="1"/>
</dbReference>
<evidence type="ECO:0000256" key="2">
    <source>
        <dbReference type="ARBA" id="ARBA00022763"/>
    </source>
</evidence>
<evidence type="ECO:0000313" key="10">
    <source>
        <dbReference type="EMBL" id="XAN08137.1"/>
    </source>
</evidence>
<proteinExistence type="predicted"/>
<organism evidence="10 11">
    <name type="scientific">Ammonicoccus fulvus</name>
    <dbReference type="NCBI Taxonomy" id="3138240"/>
    <lineage>
        <taxon>Bacteria</taxon>
        <taxon>Bacillati</taxon>
        <taxon>Actinomycetota</taxon>
        <taxon>Actinomycetes</taxon>
        <taxon>Propionibacteriales</taxon>
        <taxon>Propionibacteriaceae</taxon>
        <taxon>Ammonicoccus</taxon>
    </lineage>
</organism>
<dbReference type="Gene3D" id="2.40.50.140">
    <property type="entry name" value="Nucleic acid-binding proteins"/>
    <property type="match status" value="1"/>
</dbReference>
<evidence type="ECO:0000256" key="4">
    <source>
        <dbReference type="ARBA" id="ARBA00022806"/>
    </source>
</evidence>
<dbReference type="EMBL" id="CP154795">
    <property type="protein sequence ID" value="XAN08137.1"/>
    <property type="molecule type" value="Genomic_DNA"/>
</dbReference>
<evidence type="ECO:0000256" key="5">
    <source>
        <dbReference type="ARBA" id="ARBA00022840"/>
    </source>
</evidence>
<dbReference type="InterPro" id="IPR011545">
    <property type="entry name" value="DEAD/DEAH_box_helicase_dom"/>
</dbReference>
<gene>
    <name evidence="10" type="ORF">AADG42_12770</name>
</gene>
<dbReference type="GO" id="GO:0016787">
    <property type="term" value="F:hydrolase activity"/>
    <property type="evidence" value="ECO:0007669"/>
    <property type="project" value="UniProtKB-KW"/>
</dbReference>
<evidence type="ECO:0000313" key="11">
    <source>
        <dbReference type="Proteomes" id="UP001442841"/>
    </source>
</evidence>
<dbReference type="SMART" id="SM00490">
    <property type="entry name" value="HELICc"/>
    <property type="match status" value="1"/>
</dbReference>
<dbReference type="Pfam" id="PF19833">
    <property type="entry name" value="RecG_dom3_C"/>
    <property type="match status" value="1"/>
</dbReference>
<evidence type="ECO:0000256" key="6">
    <source>
        <dbReference type="ARBA" id="ARBA00023125"/>
    </source>
</evidence>
<keyword evidence="3 10" id="KW-0378">Hydrolase</keyword>
<dbReference type="EC" id="3.6.4.12" evidence="10"/>
<dbReference type="InterPro" id="IPR047112">
    <property type="entry name" value="RecG/Mfd"/>
</dbReference>
<dbReference type="InterPro" id="IPR014001">
    <property type="entry name" value="Helicase_ATP-bd"/>
</dbReference>
<accession>A0ABZ3FPX6</accession>
<dbReference type="CDD" id="cd17992">
    <property type="entry name" value="DEXHc_RecG"/>
    <property type="match status" value="1"/>
</dbReference>
<evidence type="ECO:0000259" key="8">
    <source>
        <dbReference type="PROSITE" id="PS51192"/>
    </source>
</evidence>
<dbReference type="InterPro" id="IPR001650">
    <property type="entry name" value="Helicase_C-like"/>
</dbReference>
<dbReference type="PANTHER" id="PTHR47964:SF1">
    <property type="entry name" value="ATP-DEPENDENT DNA HELICASE HOMOLOG RECG, CHLOROPLASTIC"/>
    <property type="match status" value="1"/>
</dbReference>
<feature type="domain" description="Helicase ATP-binding" evidence="8">
    <location>
        <begin position="315"/>
        <end position="488"/>
    </location>
</feature>
<dbReference type="Proteomes" id="UP001442841">
    <property type="component" value="Chromosome"/>
</dbReference>
<reference evidence="10 11" key="1">
    <citation type="submission" date="2024-04" db="EMBL/GenBank/DDBJ databases">
        <title>Isolation of an actinomycete strain from pig manure.</title>
        <authorList>
            <person name="Gong T."/>
            <person name="Yu Z."/>
            <person name="An M."/>
            <person name="Wei C."/>
            <person name="Yang W."/>
            <person name="Liu L."/>
        </authorList>
    </citation>
    <scope>NUCLEOTIDE SEQUENCE [LARGE SCALE GENOMIC DNA]</scope>
    <source>
        <strain evidence="10 11">ZF39</strain>
    </source>
</reference>
<dbReference type="PANTHER" id="PTHR47964">
    <property type="entry name" value="ATP-DEPENDENT DNA HELICASE HOMOLOG RECG, CHLOROPLASTIC"/>
    <property type="match status" value="1"/>
</dbReference>
<dbReference type="PROSITE" id="PS51194">
    <property type="entry name" value="HELICASE_CTER"/>
    <property type="match status" value="1"/>
</dbReference>
<keyword evidence="6" id="KW-0238">DNA-binding</keyword>
<name>A0ABZ3FPX6_9ACTN</name>
<feature type="domain" description="Helicase C-terminal" evidence="9">
    <location>
        <begin position="515"/>
        <end position="709"/>
    </location>
</feature>
<dbReference type="InterPro" id="IPR012340">
    <property type="entry name" value="NA-bd_OB-fold"/>
</dbReference>